<dbReference type="AlphaFoldDB" id="A0A6G1J9E6"/>
<reference evidence="2" key="1">
    <citation type="journal article" date="2020" name="Stud. Mycol.">
        <title>101 Dothideomycetes genomes: a test case for predicting lifestyles and emergence of pathogens.</title>
        <authorList>
            <person name="Haridas S."/>
            <person name="Albert R."/>
            <person name="Binder M."/>
            <person name="Bloem J."/>
            <person name="Labutti K."/>
            <person name="Salamov A."/>
            <person name="Andreopoulos B."/>
            <person name="Baker S."/>
            <person name="Barry K."/>
            <person name="Bills G."/>
            <person name="Bluhm B."/>
            <person name="Cannon C."/>
            <person name="Castanera R."/>
            <person name="Culley D."/>
            <person name="Daum C."/>
            <person name="Ezra D."/>
            <person name="Gonzalez J."/>
            <person name="Henrissat B."/>
            <person name="Kuo A."/>
            <person name="Liang C."/>
            <person name="Lipzen A."/>
            <person name="Lutzoni F."/>
            <person name="Magnuson J."/>
            <person name="Mondo S."/>
            <person name="Nolan M."/>
            <person name="Ohm R."/>
            <person name="Pangilinan J."/>
            <person name="Park H.-J."/>
            <person name="Ramirez L."/>
            <person name="Alfaro M."/>
            <person name="Sun H."/>
            <person name="Tritt A."/>
            <person name="Yoshinaga Y."/>
            <person name="Zwiers L.-H."/>
            <person name="Turgeon B."/>
            <person name="Goodwin S."/>
            <person name="Spatafora J."/>
            <person name="Crous P."/>
            <person name="Grigoriev I."/>
        </authorList>
    </citation>
    <scope>NUCLEOTIDE SEQUENCE</scope>
    <source>
        <strain evidence="2">CBS 122367</strain>
    </source>
</reference>
<dbReference type="Proteomes" id="UP000799291">
    <property type="component" value="Unassembled WGS sequence"/>
</dbReference>
<dbReference type="EMBL" id="MU005576">
    <property type="protein sequence ID" value="KAF2686785.1"/>
    <property type="molecule type" value="Genomic_DNA"/>
</dbReference>
<proteinExistence type="predicted"/>
<organism evidence="2 3">
    <name type="scientific">Lentithecium fluviatile CBS 122367</name>
    <dbReference type="NCBI Taxonomy" id="1168545"/>
    <lineage>
        <taxon>Eukaryota</taxon>
        <taxon>Fungi</taxon>
        <taxon>Dikarya</taxon>
        <taxon>Ascomycota</taxon>
        <taxon>Pezizomycotina</taxon>
        <taxon>Dothideomycetes</taxon>
        <taxon>Pleosporomycetidae</taxon>
        <taxon>Pleosporales</taxon>
        <taxon>Massarineae</taxon>
        <taxon>Lentitheciaceae</taxon>
        <taxon>Lentithecium</taxon>
    </lineage>
</organism>
<gene>
    <name evidence="2" type="ORF">K458DRAFT_386749</name>
</gene>
<evidence type="ECO:0000256" key="1">
    <source>
        <dbReference type="SAM" id="Coils"/>
    </source>
</evidence>
<name>A0A6G1J9E6_9PLEO</name>
<keyword evidence="3" id="KW-1185">Reference proteome</keyword>
<protein>
    <submittedName>
        <fullName evidence="2">Uncharacterized protein</fullName>
    </submittedName>
</protein>
<keyword evidence="1" id="KW-0175">Coiled coil</keyword>
<sequence length="94" mass="10459">MPSPPNPYQLEARRLAAENTLLSKKVDSLEARLDLSKLKDKGKGTEDDKMRAENKILREQLQAALKERDELVSTGWWIGEGEGSSGFDLICDVG</sequence>
<accession>A0A6G1J9E6</accession>
<evidence type="ECO:0000313" key="3">
    <source>
        <dbReference type="Proteomes" id="UP000799291"/>
    </source>
</evidence>
<feature type="coiled-coil region" evidence="1">
    <location>
        <begin position="12"/>
        <end position="74"/>
    </location>
</feature>
<evidence type="ECO:0000313" key="2">
    <source>
        <dbReference type="EMBL" id="KAF2686785.1"/>
    </source>
</evidence>